<gene>
    <name evidence="2" type="ORF">PAECIP111802_07218</name>
</gene>
<comment type="caution">
    <text evidence="2">The sequence shown here is derived from an EMBL/GenBank/DDBJ whole genome shotgun (WGS) entry which is preliminary data.</text>
</comment>
<dbReference type="Proteomes" id="UP000730618">
    <property type="component" value="Unassembled WGS sequence"/>
</dbReference>
<proteinExistence type="predicted"/>
<dbReference type="PANTHER" id="PTHR30408">
    <property type="entry name" value="TYPE-1 RESTRICTION ENZYME ECOKI SPECIFICITY PROTEIN"/>
    <property type="match status" value="1"/>
</dbReference>
<dbReference type="EMBL" id="CAJVCE010000051">
    <property type="protein sequence ID" value="CAG7658927.1"/>
    <property type="molecule type" value="Genomic_DNA"/>
</dbReference>
<dbReference type="InterPro" id="IPR052021">
    <property type="entry name" value="Type-I_RS_S_subunit"/>
</dbReference>
<dbReference type="Pfam" id="PF01420">
    <property type="entry name" value="Methylase_S"/>
    <property type="match status" value="1"/>
</dbReference>
<name>A0ABM8VUK2_9BACL</name>
<sequence>MCGDHSEISDIMLFIYFLTRGLVGMEKGRWREVPLGELVAMGANAGRRWYVDVGGEQRIVGYRSLSDDPMLAADDPRLEDTEGNKEYMLYPKGTILVSLGRYSRGVGMLQEAALAEVKICGLHVHVSDVLPEYLFHVLRWYRTKQVDRWSQQRLKSWPIPLPPLVVQRDIIEFISKLREIQHRRKRLIAMVLDYTKAQYETIIVKRSTYQPRGTLSDWIAHVEVGRQIPAHSLQEGVWYWKGRPDPFRKTPRSVEAGDRDNEWFIQHSAVFAGPGDILWYRHATEQTEGAVLVHRWERPVVISNDWIKVTPFPDVPSEFLASYIKANYQHAGSLFQYRDRGQIADVILQLPTVVPSESDQEEYAMIARAAERMANSNKAAIRKLNILDESYMDDMFKTGTIDGRSEEVE</sequence>
<dbReference type="PANTHER" id="PTHR30408:SF12">
    <property type="entry name" value="TYPE I RESTRICTION ENZYME MJAVIII SPECIFICITY SUBUNIT"/>
    <property type="match status" value="1"/>
</dbReference>
<accession>A0ABM8VUK2</accession>
<protein>
    <recommendedName>
        <fullName evidence="1">Type I restriction modification DNA specificity domain-containing protein</fullName>
    </recommendedName>
</protein>
<organism evidence="2 3">
    <name type="scientific">Paenibacillus allorhizosphaerae</name>
    <dbReference type="NCBI Taxonomy" id="2849866"/>
    <lineage>
        <taxon>Bacteria</taxon>
        <taxon>Bacillati</taxon>
        <taxon>Bacillota</taxon>
        <taxon>Bacilli</taxon>
        <taxon>Bacillales</taxon>
        <taxon>Paenibacillaceae</taxon>
        <taxon>Paenibacillus</taxon>
    </lineage>
</organism>
<dbReference type="InterPro" id="IPR000055">
    <property type="entry name" value="Restrct_endonuc_typeI_TRD"/>
</dbReference>
<evidence type="ECO:0000313" key="3">
    <source>
        <dbReference type="Proteomes" id="UP000730618"/>
    </source>
</evidence>
<keyword evidence="3" id="KW-1185">Reference proteome</keyword>
<reference evidence="2 3" key="1">
    <citation type="submission" date="2021-06" db="EMBL/GenBank/DDBJ databases">
        <authorList>
            <person name="Criscuolo A."/>
        </authorList>
    </citation>
    <scope>NUCLEOTIDE SEQUENCE [LARGE SCALE GENOMIC DNA]</scope>
    <source>
        <strain evidence="3">CIP 111802</strain>
    </source>
</reference>
<evidence type="ECO:0000259" key="1">
    <source>
        <dbReference type="Pfam" id="PF01420"/>
    </source>
</evidence>
<evidence type="ECO:0000313" key="2">
    <source>
        <dbReference type="EMBL" id="CAG7658927.1"/>
    </source>
</evidence>
<feature type="domain" description="Type I restriction modification DNA specificity" evidence="1">
    <location>
        <begin position="79"/>
        <end position="181"/>
    </location>
</feature>